<accession>A0AAV9X1Q5</accession>
<comment type="caution">
    <text evidence="2">The sequence shown here is derived from an EMBL/GenBank/DDBJ whole genome shotgun (WGS) entry which is preliminary data.</text>
</comment>
<proteinExistence type="predicted"/>
<reference evidence="2 3" key="1">
    <citation type="submission" date="2019-10" db="EMBL/GenBank/DDBJ databases">
        <authorList>
            <person name="Palmer J.M."/>
        </authorList>
    </citation>
    <scope>NUCLEOTIDE SEQUENCE [LARGE SCALE GENOMIC DNA]</scope>
    <source>
        <strain evidence="2 3">TWF694</strain>
    </source>
</reference>
<sequence length="291" mass="31328">MPQTRRETASTGSPSAAITTAVGRNLSSNPTPTPTAKKTIITPPPPAPPMTPHSQKLIHMKATTPGTSEMAFSKRLAGRISLETPFRKGMVLQTPIRKRSREEEDEREVSPSEMLSRRKKMKLAGAGVGATPVRRSVGVGPKYGSAVETGIARNIEHEVPKTPNLPKEKDFAVVIFTAHGRGGRSTPVTAAAPVPAPVSEKRELSQVTGVVNDKENIKEEKGSGLTALLQAILTRLDKSNEDEEGRLETLEEAEEIVKEWDVEEVPGAMAAVQGSVEMKGLLFEAIFEAII</sequence>
<feature type="region of interest" description="Disordered" evidence="1">
    <location>
        <begin position="96"/>
        <end position="128"/>
    </location>
</feature>
<dbReference type="AlphaFoldDB" id="A0AAV9X1Q5"/>
<protein>
    <submittedName>
        <fullName evidence="2">Uncharacterized protein</fullName>
    </submittedName>
</protein>
<feature type="compositionally biased region" description="Polar residues" evidence="1">
    <location>
        <begin position="9"/>
        <end position="18"/>
    </location>
</feature>
<feature type="region of interest" description="Disordered" evidence="1">
    <location>
        <begin position="1"/>
        <end position="54"/>
    </location>
</feature>
<organism evidence="2 3">
    <name type="scientific">Orbilia ellipsospora</name>
    <dbReference type="NCBI Taxonomy" id="2528407"/>
    <lineage>
        <taxon>Eukaryota</taxon>
        <taxon>Fungi</taxon>
        <taxon>Dikarya</taxon>
        <taxon>Ascomycota</taxon>
        <taxon>Pezizomycotina</taxon>
        <taxon>Orbiliomycetes</taxon>
        <taxon>Orbiliales</taxon>
        <taxon>Orbiliaceae</taxon>
        <taxon>Orbilia</taxon>
    </lineage>
</organism>
<evidence type="ECO:0000313" key="3">
    <source>
        <dbReference type="Proteomes" id="UP001365542"/>
    </source>
</evidence>
<dbReference type="EMBL" id="JAVHJO010000012">
    <property type="protein sequence ID" value="KAK6531845.1"/>
    <property type="molecule type" value="Genomic_DNA"/>
</dbReference>
<name>A0AAV9X1Q5_9PEZI</name>
<evidence type="ECO:0000256" key="1">
    <source>
        <dbReference type="SAM" id="MobiDB-lite"/>
    </source>
</evidence>
<evidence type="ECO:0000313" key="2">
    <source>
        <dbReference type="EMBL" id="KAK6531845.1"/>
    </source>
</evidence>
<feature type="compositionally biased region" description="Pro residues" evidence="1">
    <location>
        <begin position="42"/>
        <end position="51"/>
    </location>
</feature>
<keyword evidence="3" id="KW-1185">Reference proteome</keyword>
<gene>
    <name evidence="2" type="ORF">TWF694_003010</name>
</gene>
<dbReference type="Proteomes" id="UP001365542">
    <property type="component" value="Unassembled WGS sequence"/>
</dbReference>